<evidence type="ECO:0000313" key="4">
    <source>
        <dbReference type="Proteomes" id="UP000257144"/>
    </source>
</evidence>
<sequence>MKNQQLFPGIVLIGFGAYFFLQQSGVSFLQNYYTWPTLLIIVGVAFLCQGYFTRDHDAILPGTILAGFGLHFHIAGKVPFWPDHIGSFMAIIAIGFLLRYQKTGNGLFQGLLFLLVTILLLFTDKVGAWFGLVQNNMSLAWKFWPIILIAIGAWFVFARRK</sequence>
<feature type="transmembrane region" description="Helical" evidence="1">
    <location>
        <begin position="110"/>
        <end position="133"/>
    </location>
</feature>
<keyword evidence="1" id="KW-1133">Transmembrane helix</keyword>
<dbReference type="Pfam" id="PF18917">
    <property type="entry name" value="LiaI-LiaF-like_TM1"/>
    <property type="match status" value="1"/>
</dbReference>
<proteinExistence type="predicted"/>
<gene>
    <name evidence="3" type="ORF">DRW41_14790</name>
</gene>
<dbReference type="Proteomes" id="UP000257144">
    <property type="component" value="Unassembled WGS sequence"/>
</dbReference>
<protein>
    <recommendedName>
        <fullName evidence="2">LiaI-LiaF-like transmembrane region domain-containing protein</fullName>
    </recommendedName>
</protein>
<evidence type="ECO:0000313" key="3">
    <source>
        <dbReference type="EMBL" id="RDU36284.1"/>
    </source>
</evidence>
<evidence type="ECO:0000259" key="2">
    <source>
        <dbReference type="Pfam" id="PF18917"/>
    </source>
</evidence>
<keyword evidence="4" id="KW-1185">Reference proteome</keyword>
<dbReference type="InterPro" id="IPR043726">
    <property type="entry name" value="LiaI-LiaF-like_TM1"/>
</dbReference>
<reference evidence="3 4" key="1">
    <citation type="submission" date="2018-07" db="EMBL/GenBank/DDBJ databases">
        <title>Bacillus sp. YLB-04 draft genome sequence.</title>
        <authorList>
            <person name="Yu L."/>
            <person name="Tang X."/>
        </authorList>
    </citation>
    <scope>NUCLEOTIDE SEQUENCE [LARGE SCALE GENOMIC DNA]</scope>
    <source>
        <strain evidence="3 4">YLB-04</strain>
    </source>
</reference>
<feature type="transmembrane region" description="Helical" evidence="1">
    <location>
        <begin position="7"/>
        <end position="26"/>
    </location>
</feature>
<evidence type="ECO:0000256" key="1">
    <source>
        <dbReference type="SAM" id="Phobius"/>
    </source>
</evidence>
<dbReference type="EMBL" id="QNQT01000006">
    <property type="protein sequence ID" value="RDU36284.1"/>
    <property type="molecule type" value="Genomic_DNA"/>
</dbReference>
<comment type="caution">
    <text evidence="3">The sequence shown here is derived from an EMBL/GenBank/DDBJ whole genome shotgun (WGS) entry which is preliminary data.</text>
</comment>
<keyword evidence="1" id="KW-0812">Transmembrane</keyword>
<dbReference type="OrthoDB" id="2989824at2"/>
<feature type="domain" description="LiaI-LiaF-like transmembrane region" evidence="2">
    <location>
        <begin position="6"/>
        <end position="47"/>
    </location>
</feature>
<feature type="transmembrane region" description="Helical" evidence="1">
    <location>
        <begin position="32"/>
        <end position="52"/>
    </location>
</feature>
<dbReference type="AlphaFoldDB" id="A0A3D8GP57"/>
<feature type="transmembrane region" description="Helical" evidence="1">
    <location>
        <begin position="59"/>
        <end position="75"/>
    </location>
</feature>
<organism evidence="3 4">
    <name type="scientific">Neobacillus piezotolerans</name>
    <dbReference type="NCBI Taxonomy" id="2259171"/>
    <lineage>
        <taxon>Bacteria</taxon>
        <taxon>Bacillati</taxon>
        <taxon>Bacillota</taxon>
        <taxon>Bacilli</taxon>
        <taxon>Bacillales</taxon>
        <taxon>Bacillaceae</taxon>
        <taxon>Neobacillus</taxon>
    </lineage>
</organism>
<dbReference type="RefSeq" id="WP_115452771.1">
    <property type="nucleotide sequence ID" value="NZ_QNQT01000006.1"/>
</dbReference>
<accession>A0A3D8GP57</accession>
<feature type="transmembrane region" description="Helical" evidence="1">
    <location>
        <begin position="139"/>
        <end position="157"/>
    </location>
</feature>
<name>A0A3D8GP57_9BACI</name>
<feature type="transmembrane region" description="Helical" evidence="1">
    <location>
        <begin position="81"/>
        <end position="98"/>
    </location>
</feature>
<keyword evidence="1" id="KW-0472">Membrane</keyword>